<dbReference type="EMBL" id="JACGWS010000017">
    <property type="protein sequence ID" value="MBC8757184.1"/>
    <property type="molecule type" value="Genomic_DNA"/>
</dbReference>
<dbReference type="Pfam" id="PF00578">
    <property type="entry name" value="AhpC-TSA"/>
    <property type="match status" value="1"/>
</dbReference>
<dbReference type="PROSITE" id="PS00194">
    <property type="entry name" value="THIOREDOXIN_1"/>
    <property type="match status" value="1"/>
</dbReference>
<dbReference type="PROSITE" id="PS51352">
    <property type="entry name" value="THIOREDOXIN_2"/>
    <property type="match status" value="1"/>
</dbReference>
<protein>
    <submittedName>
        <fullName evidence="3">TlpA family protein disulfide reductase</fullName>
    </submittedName>
</protein>
<evidence type="ECO:0000313" key="3">
    <source>
        <dbReference type="EMBL" id="MBC8757184.1"/>
    </source>
</evidence>
<organism evidence="3 4">
    <name type="scientific">Kordia aestuariivivens</name>
    <dbReference type="NCBI Taxonomy" id="2759037"/>
    <lineage>
        <taxon>Bacteria</taxon>
        <taxon>Pseudomonadati</taxon>
        <taxon>Bacteroidota</taxon>
        <taxon>Flavobacteriia</taxon>
        <taxon>Flavobacteriales</taxon>
        <taxon>Flavobacteriaceae</taxon>
        <taxon>Kordia</taxon>
    </lineage>
</organism>
<accession>A0ABR7QF38</accession>
<dbReference type="InterPro" id="IPR050553">
    <property type="entry name" value="Thioredoxin_ResA/DsbE_sf"/>
</dbReference>
<sequence>MNITKKLRNNIIFFAMIGLLLFTPVGTFVKVQLIKVYILVSSPSSIEEAEREVLSDFDWKLLDDSGNIVNFQEMEGEIILVNLWATWCPPCVAEMPSLNKLHEDYKDKIKFLFVANDQLDKVNAYLEKNNYHLPVYFQKSNGPKELYSRSIPTTFLIDDRGKIIMKEIGPSDWNSTNVRNQIDVLLAFSLAE</sequence>
<gene>
    <name evidence="3" type="ORF">H2O64_21115</name>
</gene>
<evidence type="ECO:0000259" key="2">
    <source>
        <dbReference type="PROSITE" id="PS51352"/>
    </source>
</evidence>
<keyword evidence="1" id="KW-0676">Redox-active center</keyword>
<dbReference type="Gene3D" id="3.40.30.10">
    <property type="entry name" value="Glutaredoxin"/>
    <property type="match status" value="1"/>
</dbReference>
<evidence type="ECO:0000313" key="4">
    <source>
        <dbReference type="Proteomes" id="UP000619238"/>
    </source>
</evidence>
<dbReference type="InterPro" id="IPR017937">
    <property type="entry name" value="Thioredoxin_CS"/>
</dbReference>
<dbReference type="Proteomes" id="UP000619238">
    <property type="component" value="Unassembled WGS sequence"/>
</dbReference>
<name>A0ABR7QF38_9FLAO</name>
<dbReference type="InterPro" id="IPR013766">
    <property type="entry name" value="Thioredoxin_domain"/>
</dbReference>
<keyword evidence="4" id="KW-1185">Reference proteome</keyword>
<dbReference type="PANTHER" id="PTHR42852:SF17">
    <property type="entry name" value="THIOREDOXIN-LIKE PROTEIN HI_1115"/>
    <property type="match status" value="1"/>
</dbReference>
<evidence type="ECO:0000256" key="1">
    <source>
        <dbReference type="ARBA" id="ARBA00023284"/>
    </source>
</evidence>
<dbReference type="InterPro" id="IPR000866">
    <property type="entry name" value="AhpC/TSA"/>
</dbReference>
<dbReference type="InterPro" id="IPR036249">
    <property type="entry name" value="Thioredoxin-like_sf"/>
</dbReference>
<proteinExistence type="predicted"/>
<dbReference type="PANTHER" id="PTHR42852">
    <property type="entry name" value="THIOL:DISULFIDE INTERCHANGE PROTEIN DSBE"/>
    <property type="match status" value="1"/>
</dbReference>
<dbReference type="SUPFAM" id="SSF52833">
    <property type="entry name" value="Thioredoxin-like"/>
    <property type="match status" value="1"/>
</dbReference>
<dbReference type="RefSeq" id="WP_187564228.1">
    <property type="nucleotide sequence ID" value="NZ_JACGWS010000017.1"/>
</dbReference>
<comment type="caution">
    <text evidence="3">The sequence shown here is derived from an EMBL/GenBank/DDBJ whole genome shotgun (WGS) entry which is preliminary data.</text>
</comment>
<feature type="domain" description="Thioredoxin" evidence="2">
    <location>
        <begin position="43"/>
        <end position="187"/>
    </location>
</feature>
<reference evidence="3 4" key="1">
    <citation type="submission" date="2020-07" db="EMBL/GenBank/DDBJ databases">
        <title>Description of Kordia aestuariivivens sp. nov., isolated from a tidal flat.</title>
        <authorList>
            <person name="Park S."/>
            <person name="Yoon J.-H."/>
        </authorList>
    </citation>
    <scope>NUCLEOTIDE SEQUENCE [LARGE SCALE GENOMIC DNA]</scope>
    <source>
        <strain evidence="3 4">YSTF-M3</strain>
    </source>
</reference>
<dbReference type="CDD" id="cd02966">
    <property type="entry name" value="TlpA_like_family"/>
    <property type="match status" value="1"/>
</dbReference>